<reference evidence="3 4" key="1">
    <citation type="submission" date="2015-01" db="EMBL/GenBank/DDBJ databases">
        <title>The Genome Sequence of Exophiala sideris CBS121828.</title>
        <authorList>
            <consortium name="The Broad Institute Genomics Platform"/>
            <person name="Cuomo C."/>
            <person name="de Hoog S."/>
            <person name="Gorbushina A."/>
            <person name="Stielow B."/>
            <person name="Teixiera M."/>
            <person name="Abouelleil A."/>
            <person name="Chapman S.B."/>
            <person name="Priest M."/>
            <person name="Young S.K."/>
            <person name="Wortman J."/>
            <person name="Nusbaum C."/>
            <person name="Birren B."/>
        </authorList>
    </citation>
    <scope>NUCLEOTIDE SEQUENCE [LARGE SCALE GENOMIC DNA]</scope>
    <source>
        <strain evidence="3 4">CBS 121828</strain>
    </source>
</reference>
<evidence type="ECO:0000259" key="2">
    <source>
        <dbReference type="Pfam" id="PF13919"/>
    </source>
</evidence>
<evidence type="ECO:0000313" key="4">
    <source>
        <dbReference type="Proteomes" id="UP000053599"/>
    </source>
</evidence>
<dbReference type="InterPro" id="IPR028020">
    <property type="entry name" value="ASX_DEUBAD_dom"/>
</dbReference>
<accession>A0A0D1YX23</accession>
<evidence type="ECO:0000256" key="1">
    <source>
        <dbReference type="SAM" id="MobiDB-lite"/>
    </source>
</evidence>
<sequence>MAPRKSTRNTTKTSKTSKSTTTKPASTPSGPWSAARVLNGSSPIPKKDIHAFLVAAISGWSTNYTEAEKRTIIDSLPPRLRKYNEDIYGALMCPITADYVQNDPYIKAAVPTFKQAVADGFYEQGWQNKARKAMQERQDGRFDEYLEELVEAAFGEAEVAGEAEEGDSEDGEWEA</sequence>
<name>A0A0D1YX23_9EURO</name>
<dbReference type="Proteomes" id="UP000053599">
    <property type="component" value="Unassembled WGS sequence"/>
</dbReference>
<dbReference type="HOGENOM" id="CLU_095385_0_0_1"/>
<dbReference type="STRING" id="1016849.A0A0D1YX23"/>
<feature type="domain" description="ASX DEUBAD" evidence="2">
    <location>
        <begin position="28"/>
        <end position="155"/>
    </location>
</feature>
<proteinExistence type="predicted"/>
<gene>
    <name evidence="3" type="ORF">PV11_02662</name>
</gene>
<evidence type="ECO:0000313" key="3">
    <source>
        <dbReference type="EMBL" id="KIV87092.1"/>
    </source>
</evidence>
<dbReference type="Pfam" id="PF13919">
    <property type="entry name" value="ASXH"/>
    <property type="match status" value="1"/>
</dbReference>
<protein>
    <recommendedName>
        <fullName evidence="2">ASX DEUBAD domain-containing protein</fullName>
    </recommendedName>
</protein>
<feature type="region of interest" description="Disordered" evidence="1">
    <location>
        <begin position="1"/>
        <end position="39"/>
    </location>
</feature>
<feature type="compositionally biased region" description="Low complexity" evidence="1">
    <location>
        <begin position="1"/>
        <end position="29"/>
    </location>
</feature>
<dbReference type="AlphaFoldDB" id="A0A0D1YX23"/>
<feature type="compositionally biased region" description="Acidic residues" evidence="1">
    <location>
        <begin position="159"/>
        <end position="175"/>
    </location>
</feature>
<feature type="region of interest" description="Disordered" evidence="1">
    <location>
        <begin position="156"/>
        <end position="175"/>
    </location>
</feature>
<dbReference type="OrthoDB" id="2289918at2759"/>
<organism evidence="3 4">
    <name type="scientific">Exophiala sideris</name>
    <dbReference type="NCBI Taxonomy" id="1016849"/>
    <lineage>
        <taxon>Eukaryota</taxon>
        <taxon>Fungi</taxon>
        <taxon>Dikarya</taxon>
        <taxon>Ascomycota</taxon>
        <taxon>Pezizomycotina</taxon>
        <taxon>Eurotiomycetes</taxon>
        <taxon>Chaetothyriomycetidae</taxon>
        <taxon>Chaetothyriales</taxon>
        <taxon>Herpotrichiellaceae</taxon>
        <taxon>Exophiala</taxon>
    </lineage>
</organism>
<dbReference type="EMBL" id="KN846951">
    <property type="protein sequence ID" value="KIV87092.1"/>
    <property type="molecule type" value="Genomic_DNA"/>
</dbReference>